<evidence type="ECO:0000256" key="3">
    <source>
        <dbReference type="ARBA" id="ARBA00012663"/>
    </source>
</evidence>
<dbReference type="EMBL" id="CP013342">
    <property type="protein sequence ID" value="AMU96452.1"/>
    <property type="molecule type" value="Genomic_DNA"/>
</dbReference>
<dbReference type="InterPro" id="IPR019800">
    <property type="entry name" value="Glyco_hydro_3_AS"/>
</dbReference>
<reference evidence="7 8" key="2">
    <citation type="journal article" date="2016" name="Genome Announc.">
        <title>Complete Genome Sequence of Sphingopyxis terrae Strain 203-1 (NBRC 111660), a Polyethylene Glycol Degrader.</title>
        <authorList>
            <person name="Ohtsubo Y."/>
            <person name="Nonoyama S."/>
            <person name="Nagata Y."/>
            <person name="Numata M."/>
            <person name="Tsuchikane K."/>
            <person name="Hosoyama A."/>
            <person name="Yamazoe A."/>
            <person name="Tsuda M."/>
            <person name="Fujita N."/>
            <person name="Kawai F."/>
        </authorList>
    </citation>
    <scope>NUCLEOTIDE SEQUENCE [LARGE SCALE GENOMIC DNA]</scope>
    <source>
        <strain evidence="7 8">203-1</strain>
    </source>
</reference>
<feature type="domain" description="Glycoside hydrolase family 3 N-terminal" evidence="6">
    <location>
        <begin position="15"/>
        <end position="313"/>
    </location>
</feature>
<organism evidence="7 8">
    <name type="scientific">Sphingopyxis terrae subsp. terrae NBRC 15098</name>
    <dbReference type="NCBI Taxonomy" id="1219058"/>
    <lineage>
        <taxon>Bacteria</taxon>
        <taxon>Pseudomonadati</taxon>
        <taxon>Pseudomonadota</taxon>
        <taxon>Alphaproteobacteria</taxon>
        <taxon>Sphingomonadales</taxon>
        <taxon>Sphingomonadaceae</taxon>
        <taxon>Sphingopyxis</taxon>
    </lineage>
</organism>
<dbReference type="GO" id="GO:0004563">
    <property type="term" value="F:beta-N-acetylhexosaminidase activity"/>
    <property type="evidence" value="ECO:0007669"/>
    <property type="project" value="UniProtKB-EC"/>
</dbReference>
<proteinExistence type="inferred from homology"/>
<evidence type="ECO:0000313" key="8">
    <source>
        <dbReference type="Proteomes" id="UP000076234"/>
    </source>
</evidence>
<dbReference type="KEGG" id="ster:AOA14_17770"/>
<accession>A0A142W3A9</accession>
<dbReference type="Pfam" id="PF00933">
    <property type="entry name" value="Glyco_hydro_3"/>
    <property type="match status" value="1"/>
</dbReference>
<evidence type="ECO:0000256" key="2">
    <source>
        <dbReference type="ARBA" id="ARBA00005336"/>
    </source>
</evidence>
<dbReference type="Gene3D" id="3.20.20.300">
    <property type="entry name" value="Glycoside hydrolase, family 3, N-terminal domain"/>
    <property type="match status" value="1"/>
</dbReference>
<dbReference type="InterPro" id="IPR001764">
    <property type="entry name" value="Glyco_hydro_3_N"/>
</dbReference>
<dbReference type="InterPro" id="IPR050226">
    <property type="entry name" value="NagZ_Beta-hexosaminidase"/>
</dbReference>
<keyword evidence="4" id="KW-0378">Hydrolase</keyword>
<evidence type="ECO:0000259" key="6">
    <source>
        <dbReference type="Pfam" id="PF00933"/>
    </source>
</evidence>
<evidence type="ECO:0000256" key="4">
    <source>
        <dbReference type="ARBA" id="ARBA00022801"/>
    </source>
</evidence>
<dbReference type="NCBIfam" id="NF003740">
    <property type="entry name" value="PRK05337.1"/>
    <property type="match status" value="1"/>
</dbReference>
<dbReference type="GO" id="GO:0005975">
    <property type="term" value="P:carbohydrate metabolic process"/>
    <property type="evidence" value="ECO:0007669"/>
    <property type="project" value="InterPro"/>
</dbReference>
<comment type="catalytic activity">
    <reaction evidence="1">
        <text>Hydrolysis of terminal non-reducing N-acetyl-D-hexosamine residues in N-acetyl-beta-D-hexosaminides.</text>
        <dbReference type="EC" id="3.2.1.52"/>
    </reaction>
</comment>
<gene>
    <name evidence="7" type="ORF">AOA14_17770</name>
</gene>
<dbReference type="EC" id="3.2.1.52" evidence="3"/>
<dbReference type="GO" id="GO:0009254">
    <property type="term" value="P:peptidoglycan turnover"/>
    <property type="evidence" value="ECO:0007669"/>
    <property type="project" value="TreeGrafter"/>
</dbReference>
<reference evidence="8" key="1">
    <citation type="submission" date="2015-11" db="EMBL/GenBank/DDBJ databases">
        <title>Complete genome sequence of a polyethylene glycol-degrading strain Sphingopyxis terrae strain 203-1 (NBRC 15098).</title>
        <authorList>
            <person name="Yoshiyuki O."/>
            <person name="Shouta N."/>
            <person name="Nagata Y."/>
            <person name="Numata M."/>
            <person name="Tsuchikane K."/>
            <person name="Hosoyama A."/>
            <person name="Yamazoe A."/>
            <person name="Tsuda M."/>
            <person name="Fujita N."/>
            <person name="Kawai F."/>
        </authorList>
    </citation>
    <scope>NUCLEOTIDE SEQUENCE [LARGE SCALE GENOMIC DNA]</scope>
    <source>
        <strain evidence="8">203-1</strain>
    </source>
</reference>
<comment type="similarity">
    <text evidence="2">Belongs to the glycosyl hydrolase 3 family.</text>
</comment>
<evidence type="ECO:0000313" key="7">
    <source>
        <dbReference type="EMBL" id="AMU96452.1"/>
    </source>
</evidence>
<dbReference type="InterPro" id="IPR036962">
    <property type="entry name" value="Glyco_hydro_3_N_sf"/>
</dbReference>
<dbReference type="PROSITE" id="PS00775">
    <property type="entry name" value="GLYCOSYL_HYDROL_F3"/>
    <property type="match status" value="1"/>
</dbReference>
<sequence>MIPAIFGLSGLTLTDDERAFFRDSAPAGYILFGRNIENRTQLRRLTDTLRELDGRANLPILIDQEGGRVARMKAPEWPDFPSGAAFDALYERAPASAIEAARLNAMALASMLAEVGITVDCLPLLDVRQPGASDVIGDRALGSEPMRVAALGRAILSGLQDGGVVGVVKHIPGHGRALIDSHKALPVVDAHDRELQTDLAPFAALRDAAMAMTCHVIFKAWDPDLPATLSPTIIGSVIRQRIGFHGLLMTDDLDMEALSGDVPTRAAAAIAAGCDLALNCWAKMDDMVGIANALDPIGADSLARLEGAMERIAGMHDERQFAALIDQRDALLALA</sequence>
<dbReference type="PANTHER" id="PTHR30480:SF13">
    <property type="entry name" value="BETA-HEXOSAMINIDASE"/>
    <property type="match status" value="1"/>
</dbReference>
<evidence type="ECO:0000256" key="5">
    <source>
        <dbReference type="ARBA" id="ARBA00023295"/>
    </source>
</evidence>
<dbReference type="Proteomes" id="UP000076234">
    <property type="component" value="Chromosome"/>
</dbReference>
<dbReference type="RefSeq" id="WP_062902769.1">
    <property type="nucleotide sequence ID" value="NZ_CP013342.1"/>
</dbReference>
<keyword evidence="5" id="KW-0326">Glycosidase</keyword>
<dbReference type="AlphaFoldDB" id="A0A142W3A9"/>
<name>A0A142W3A9_9SPHN</name>
<dbReference type="PANTHER" id="PTHR30480">
    <property type="entry name" value="BETA-HEXOSAMINIDASE-RELATED"/>
    <property type="match status" value="1"/>
</dbReference>
<dbReference type="InterPro" id="IPR017853">
    <property type="entry name" value="GH"/>
</dbReference>
<protein>
    <recommendedName>
        <fullName evidence="3">beta-N-acetylhexosaminidase</fullName>
        <ecNumber evidence="3">3.2.1.52</ecNumber>
    </recommendedName>
</protein>
<dbReference type="SUPFAM" id="SSF51445">
    <property type="entry name" value="(Trans)glycosidases"/>
    <property type="match status" value="1"/>
</dbReference>
<evidence type="ECO:0000256" key="1">
    <source>
        <dbReference type="ARBA" id="ARBA00001231"/>
    </source>
</evidence>
<dbReference type="STRING" id="1219058.AOA14_17770"/>